<feature type="non-terminal residue" evidence="1">
    <location>
        <position position="1"/>
    </location>
</feature>
<accession>A0AC61SBN6</accession>
<gene>
    <name evidence="1" type="ORF">C5S46_04015</name>
</gene>
<name>A0AC61SBN6_9EURY</name>
<reference evidence="1" key="1">
    <citation type="submission" date="2018-09" db="EMBL/GenBank/DDBJ databases">
        <title>A genomic encyclopedia of anaerobic methanotrophic archaea.</title>
        <authorList>
            <person name="Skennerton C.T."/>
            <person name="Chadwick G.L."/>
            <person name="Laso-Perez R."/>
            <person name="Leu A.O."/>
            <person name="Speth D.R."/>
            <person name="Yu H."/>
            <person name="Morgan-Lang C."/>
            <person name="Hatzenpichler R."/>
            <person name="Goudeau D."/>
            <person name="Malmstrom R."/>
            <person name="Woyke T."/>
            <person name="Hallam S."/>
            <person name="Tyson G.W."/>
            <person name="Wegener G."/>
            <person name="Boetius A."/>
            <person name="Orphan V.J."/>
        </authorList>
    </citation>
    <scope>NUCLEOTIDE SEQUENCE</scope>
    <source>
        <strain evidence="1">CONS3730D10UFb2</strain>
    </source>
</reference>
<sequence length="64" mass="6802">DLGFKSYISDPGFNLSKNPGLRMYESGDVKEGVGAGGGMFAAGIMGIGQDELRDQVELICDQVF</sequence>
<comment type="caution">
    <text evidence="1">The sequence shown here is derived from an EMBL/GenBank/DDBJ whole genome shotgun (WGS) entry which is preliminary data.</text>
</comment>
<evidence type="ECO:0000313" key="1">
    <source>
        <dbReference type="EMBL" id="TKY91794.1"/>
    </source>
</evidence>
<dbReference type="EMBL" id="QYBA01000130">
    <property type="protein sequence ID" value="TKY91794.1"/>
    <property type="molecule type" value="Genomic_DNA"/>
</dbReference>
<protein>
    <submittedName>
        <fullName evidence="1">TIGR00303 family protein</fullName>
    </submittedName>
</protein>
<proteinExistence type="predicted"/>
<dbReference type="Proteomes" id="UP000315423">
    <property type="component" value="Unassembled WGS sequence"/>
</dbReference>
<organism evidence="1 2">
    <name type="scientific">Candidatus Methanomarinus sp</name>
    <dbReference type="NCBI Taxonomy" id="3386244"/>
    <lineage>
        <taxon>Archaea</taxon>
        <taxon>Methanobacteriati</taxon>
        <taxon>Methanobacteriota</taxon>
        <taxon>Stenosarchaea group</taxon>
        <taxon>Methanomicrobia</taxon>
        <taxon>Methanosarcinales</taxon>
        <taxon>ANME-2 cluster</taxon>
        <taxon>Candidatus Methanocomedenaceae</taxon>
        <taxon>Candidatus Methanomarinus</taxon>
    </lineage>
</organism>
<evidence type="ECO:0000313" key="2">
    <source>
        <dbReference type="Proteomes" id="UP000315423"/>
    </source>
</evidence>